<feature type="transmembrane region" description="Helical" evidence="1">
    <location>
        <begin position="278"/>
        <end position="297"/>
    </location>
</feature>
<dbReference type="AlphaFoldDB" id="A0A6M5UPG0"/>
<keyword evidence="2" id="KW-0614">Plasmid</keyword>
<dbReference type="KEGG" id="cprt:FIC82_020520"/>
<reference evidence="2 3" key="1">
    <citation type="journal article" date="2022" name="Int. J. Syst. Evol. Microbiol.">
        <title>Cellulosimicrobium protaetiae sp. nov., isolated from the gut of the larva of Protaetia brevitarsis seulensis.</title>
        <authorList>
            <person name="Le Han H."/>
            <person name="Nguyen T.T.H."/>
            <person name="Li Z."/>
            <person name="Shin N.R."/>
            <person name="Kim S.G."/>
        </authorList>
    </citation>
    <scope>NUCLEOTIDE SEQUENCE [LARGE SCALE GENOMIC DNA]</scope>
    <source>
        <strain evidence="2 3">BI34</strain>
    </source>
</reference>
<feature type="transmembrane region" description="Helical" evidence="1">
    <location>
        <begin position="6"/>
        <end position="24"/>
    </location>
</feature>
<feature type="transmembrane region" description="Helical" evidence="1">
    <location>
        <begin position="127"/>
        <end position="147"/>
    </location>
</feature>
<sequence length="300" mass="33017">MATGLQYALVGGALLGLGVALLIWRLSPSSPDVVDVVRRYSPEGVKERATLRTSTVEASSQIDRVGLWAMKRLPTNWWGKTPTKELALLRRPVHRHYGKKVLYALTGLVMPPLITYFFAVLGMPMPFIIPTGASIVLAIVLFFAPDFDVRADARKARAEFNRALGAYTDLVALERLGGSGSRQAMELAAEVGDNWVFQRISEELQRSRWKGEAPWDALHALADELGLPDLDDLADIMRLSGEGSQVYGNLRARSASMRSAMLNDELARANAINERMSMPMALLGVVFMVIIIAPTLLRVV</sequence>
<keyword evidence="1" id="KW-1133">Transmembrane helix</keyword>
<feature type="transmembrane region" description="Helical" evidence="1">
    <location>
        <begin position="101"/>
        <end position="121"/>
    </location>
</feature>
<keyword evidence="1" id="KW-0812">Transmembrane</keyword>
<proteinExistence type="predicted"/>
<evidence type="ECO:0000313" key="3">
    <source>
        <dbReference type="Proteomes" id="UP000451354"/>
    </source>
</evidence>
<keyword evidence="3" id="KW-1185">Reference proteome</keyword>
<evidence type="ECO:0008006" key="4">
    <source>
        <dbReference type="Google" id="ProtNLM"/>
    </source>
</evidence>
<dbReference type="PANTHER" id="PTHR35007">
    <property type="entry name" value="INTEGRAL MEMBRANE PROTEIN-RELATED"/>
    <property type="match status" value="1"/>
</dbReference>
<dbReference type="Proteomes" id="UP000451354">
    <property type="component" value="Plasmid pCPRO01"/>
</dbReference>
<name>A0A6M5UPG0_9MICO</name>
<gene>
    <name evidence="2" type="ORF">FIC82_020520</name>
</gene>
<dbReference type="EMBL" id="CP052758">
    <property type="protein sequence ID" value="QJW38809.1"/>
    <property type="molecule type" value="Genomic_DNA"/>
</dbReference>
<organism evidence="2 3">
    <name type="scientific">Cellulosimicrobium protaetiae</name>
    <dbReference type="NCBI Taxonomy" id="2587808"/>
    <lineage>
        <taxon>Bacteria</taxon>
        <taxon>Bacillati</taxon>
        <taxon>Actinomycetota</taxon>
        <taxon>Actinomycetes</taxon>
        <taxon>Micrococcales</taxon>
        <taxon>Promicromonosporaceae</taxon>
        <taxon>Cellulosimicrobium</taxon>
    </lineage>
</organism>
<accession>A0A6M5UPG0</accession>
<keyword evidence="1" id="KW-0472">Membrane</keyword>
<dbReference type="PANTHER" id="PTHR35007:SF1">
    <property type="entry name" value="PILUS ASSEMBLY PROTEIN"/>
    <property type="match status" value="1"/>
</dbReference>
<evidence type="ECO:0000313" key="2">
    <source>
        <dbReference type="EMBL" id="QJW38809.1"/>
    </source>
</evidence>
<evidence type="ECO:0000256" key="1">
    <source>
        <dbReference type="SAM" id="Phobius"/>
    </source>
</evidence>
<protein>
    <recommendedName>
        <fullName evidence="4">Type II secretion system protein GspF domain-containing protein</fullName>
    </recommendedName>
</protein>
<geneLocation type="plasmid" evidence="2 3">
    <name>pCPRO01</name>
</geneLocation>